<feature type="non-terminal residue" evidence="3">
    <location>
        <position position="1"/>
    </location>
</feature>
<dbReference type="InterPro" id="IPR031424">
    <property type="entry name" value="QVR-like"/>
</dbReference>
<dbReference type="AlphaFoldDB" id="A0AAV5UID1"/>
<name>A0AAV5UID1_9BILA</name>
<evidence type="ECO:0000256" key="1">
    <source>
        <dbReference type="ARBA" id="ARBA00022729"/>
    </source>
</evidence>
<dbReference type="GO" id="GO:0030431">
    <property type="term" value="P:sleep"/>
    <property type="evidence" value="ECO:0007669"/>
    <property type="project" value="InterPro"/>
</dbReference>
<accession>A0AAV5UID1</accession>
<evidence type="ECO:0000256" key="2">
    <source>
        <dbReference type="ARBA" id="ARBA00023180"/>
    </source>
</evidence>
<keyword evidence="4" id="KW-1185">Reference proteome</keyword>
<evidence type="ECO:0000313" key="4">
    <source>
        <dbReference type="Proteomes" id="UP001432027"/>
    </source>
</evidence>
<sequence>SAAAQGIKCVQCSTLTNPDCEDNEDRHVQVCPKLHSGKLEGAEAVGCRKILQKIGDEKSTIRECAYIEGDVDGQRKTGNSGIILYYYQCSNGPDASGLPCNSVSGFSLVASSLVALVARIFI</sequence>
<organism evidence="3 4">
    <name type="scientific">Pristionchus entomophagus</name>
    <dbReference type="NCBI Taxonomy" id="358040"/>
    <lineage>
        <taxon>Eukaryota</taxon>
        <taxon>Metazoa</taxon>
        <taxon>Ecdysozoa</taxon>
        <taxon>Nematoda</taxon>
        <taxon>Chromadorea</taxon>
        <taxon>Rhabditida</taxon>
        <taxon>Rhabditina</taxon>
        <taxon>Diplogasteromorpha</taxon>
        <taxon>Diplogasteroidea</taxon>
        <taxon>Neodiplogasteridae</taxon>
        <taxon>Pristionchus</taxon>
    </lineage>
</organism>
<evidence type="ECO:0008006" key="5">
    <source>
        <dbReference type="Google" id="ProtNLM"/>
    </source>
</evidence>
<keyword evidence="1" id="KW-0732">Signal</keyword>
<protein>
    <recommendedName>
        <fullName evidence="5">Protein sleepless</fullName>
    </recommendedName>
</protein>
<dbReference type="GO" id="GO:0032222">
    <property type="term" value="P:regulation of synaptic transmission, cholinergic"/>
    <property type="evidence" value="ECO:0007669"/>
    <property type="project" value="InterPro"/>
</dbReference>
<keyword evidence="2" id="KW-0325">Glycoprotein</keyword>
<dbReference type="Pfam" id="PF17064">
    <property type="entry name" value="QVR"/>
    <property type="match status" value="1"/>
</dbReference>
<comment type="caution">
    <text evidence="3">The sequence shown here is derived from an EMBL/GenBank/DDBJ whole genome shotgun (WGS) entry which is preliminary data.</text>
</comment>
<dbReference type="EMBL" id="BTSX01000006">
    <property type="protein sequence ID" value="GMT06815.1"/>
    <property type="molecule type" value="Genomic_DNA"/>
</dbReference>
<dbReference type="Proteomes" id="UP001432027">
    <property type="component" value="Unassembled WGS sequence"/>
</dbReference>
<evidence type="ECO:0000313" key="3">
    <source>
        <dbReference type="EMBL" id="GMT06815.1"/>
    </source>
</evidence>
<proteinExistence type="predicted"/>
<reference evidence="3" key="1">
    <citation type="submission" date="2023-10" db="EMBL/GenBank/DDBJ databases">
        <title>Genome assembly of Pristionchus species.</title>
        <authorList>
            <person name="Yoshida K."/>
            <person name="Sommer R.J."/>
        </authorList>
    </citation>
    <scope>NUCLEOTIDE SEQUENCE</scope>
    <source>
        <strain evidence="3">RS0144</strain>
    </source>
</reference>
<gene>
    <name evidence="3" type="ORF">PENTCL1PPCAC_28989</name>
</gene>